<proteinExistence type="inferred from homology"/>
<sequence>MIARNTFARFSPRRFIATAAANVPSSVLPEVRQKALATSKLRVHRMTDQLNQLRAQTSKITGSPSSPSTSAALSGGKKMSDSFVQAFLPFRSDPSLREEYVNSHGRIRVGKVLEDLDALAACSAYLHCSGSARPLTIVTASVDRIDMLHEVPLNEDISVFAYVTYVGKSSMEVTLQMETVLPDSIAPEEMDPFKYSAQKVSKDKLSGELLLNAKFIMVARDSETQKAASVHQLLLETNEERALFRQGAEHKAQMTLVHNLYKEYMQYLEQPKKATPDNVVWMRDTRNQTINLTFPQDRNLHSKIFGGFLMRRAYELSIVTGMAFSTKSLQFRALDDITFRKPVEIGAILDLHSQVVYTHGADLVVKVVAHVVDPASKRMFLSNEFWFTFTVAQEERVEGEVYNRIMPRSYNDCMMYLEGKRRFEGV</sequence>
<keyword evidence="4" id="KW-0809">Transit peptide</keyword>
<gene>
    <name evidence="7" type="ORF">BCR33DRAFT_713399</name>
</gene>
<dbReference type="PANTHER" id="PTHR12655">
    <property type="entry name" value="ACYL-COA THIOESTERASE"/>
    <property type="match status" value="1"/>
</dbReference>
<dbReference type="GO" id="GO:0016853">
    <property type="term" value="F:isomerase activity"/>
    <property type="evidence" value="ECO:0007669"/>
    <property type="project" value="UniProtKB-KW"/>
</dbReference>
<keyword evidence="8" id="KW-1185">Reference proteome</keyword>
<feature type="domain" description="HotDog ACOT-type" evidence="6">
    <location>
        <begin position="283"/>
        <end position="395"/>
    </location>
</feature>
<dbReference type="CDD" id="cd03442">
    <property type="entry name" value="BFIT_BACH"/>
    <property type="match status" value="2"/>
</dbReference>
<dbReference type="GO" id="GO:0005739">
    <property type="term" value="C:mitochondrion"/>
    <property type="evidence" value="ECO:0007669"/>
    <property type="project" value="TreeGrafter"/>
</dbReference>
<dbReference type="GO" id="GO:0006637">
    <property type="term" value="P:acyl-CoA metabolic process"/>
    <property type="evidence" value="ECO:0007669"/>
    <property type="project" value="TreeGrafter"/>
</dbReference>
<evidence type="ECO:0000313" key="7">
    <source>
        <dbReference type="EMBL" id="ORY49782.1"/>
    </source>
</evidence>
<dbReference type="GO" id="GO:0047617">
    <property type="term" value="F:fatty acyl-CoA hydrolase activity"/>
    <property type="evidence" value="ECO:0007669"/>
    <property type="project" value="TreeGrafter"/>
</dbReference>
<evidence type="ECO:0000256" key="5">
    <source>
        <dbReference type="SAM" id="MobiDB-lite"/>
    </source>
</evidence>
<keyword evidence="2" id="KW-0677">Repeat</keyword>
<keyword evidence="7" id="KW-0413">Isomerase</keyword>
<dbReference type="SUPFAM" id="SSF54637">
    <property type="entry name" value="Thioesterase/thiol ester dehydrase-isomerase"/>
    <property type="match status" value="2"/>
</dbReference>
<accession>A0A1Y2CS03</accession>
<dbReference type="AlphaFoldDB" id="A0A1Y2CS03"/>
<evidence type="ECO:0000313" key="8">
    <source>
        <dbReference type="Proteomes" id="UP000193642"/>
    </source>
</evidence>
<evidence type="ECO:0000256" key="4">
    <source>
        <dbReference type="ARBA" id="ARBA00022946"/>
    </source>
</evidence>
<feature type="compositionally biased region" description="Low complexity" evidence="5">
    <location>
        <begin position="61"/>
        <end position="75"/>
    </location>
</feature>
<dbReference type="Pfam" id="PF03061">
    <property type="entry name" value="4HBT"/>
    <property type="match status" value="1"/>
</dbReference>
<name>A0A1Y2CS03_9FUNG</name>
<evidence type="ECO:0000256" key="1">
    <source>
        <dbReference type="ARBA" id="ARBA00010458"/>
    </source>
</evidence>
<dbReference type="PROSITE" id="PS51770">
    <property type="entry name" value="HOTDOG_ACOT"/>
    <property type="match status" value="2"/>
</dbReference>
<comment type="caution">
    <text evidence="7">The sequence shown here is derived from an EMBL/GenBank/DDBJ whole genome shotgun (WGS) entry which is preliminary data.</text>
</comment>
<dbReference type="InterPro" id="IPR033120">
    <property type="entry name" value="HOTDOG_ACOT"/>
</dbReference>
<comment type="similarity">
    <text evidence="1">Belongs to the acyl coenzyme A hydrolase family.</text>
</comment>
<reference evidence="7 8" key="1">
    <citation type="submission" date="2016-07" db="EMBL/GenBank/DDBJ databases">
        <title>Pervasive Adenine N6-methylation of Active Genes in Fungi.</title>
        <authorList>
            <consortium name="DOE Joint Genome Institute"/>
            <person name="Mondo S.J."/>
            <person name="Dannebaum R.O."/>
            <person name="Kuo R.C."/>
            <person name="Labutti K."/>
            <person name="Haridas S."/>
            <person name="Kuo A."/>
            <person name="Salamov A."/>
            <person name="Ahrendt S.R."/>
            <person name="Lipzen A."/>
            <person name="Sullivan W."/>
            <person name="Andreopoulos W.B."/>
            <person name="Clum A."/>
            <person name="Lindquist E."/>
            <person name="Daum C."/>
            <person name="Ramamoorthy G.K."/>
            <person name="Gryganskyi A."/>
            <person name="Culley D."/>
            <person name="Magnuson J.K."/>
            <person name="James T.Y."/>
            <person name="O'Malley M.A."/>
            <person name="Stajich J.E."/>
            <person name="Spatafora J.W."/>
            <person name="Visel A."/>
            <person name="Grigoriev I.V."/>
        </authorList>
    </citation>
    <scope>NUCLEOTIDE SEQUENCE [LARGE SCALE GENOMIC DNA]</scope>
    <source>
        <strain evidence="7 8">JEL800</strain>
    </source>
</reference>
<keyword evidence="3" id="KW-0378">Hydrolase</keyword>
<protein>
    <submittedName>
        <fullName evidence="7">Thioesterase/thiol ester dehydrase-isomerase</fullName>
    </submittedName>
</protein>
<dbReference type="EMBL" id="MCGO01000008">
    <property type="protein sequence ID" value="ORY49782.1"/>
    <property type="molecule type" value="Genomic_DNA"/>
</dbReference>
<dbReference type="InterPro" id="IPR006683">
    <property type="entry name" value="Thioestr_dom"/>
</dbReference>
<evidence type="ECO:0000259" key="6">
    <source>
        <dbReference type="PROSITE" id="PS51770"/>
    </source>
</evidence>
<dbReference type="STRING" id="329046.A0A1Y2CS03"/>
<evidence type="ECO:0000256" key="2">
    <source>
        <dbReference type="ARBA" id="ARBA00022737"/>
    </source>
</evidence>
<feature type="region of interest" description="Disordered" evidence="5">
    <location>
        <begin position="55"/>
        <end position="76"/>
    </location>
</feature>
<organism evidence="7 8">
    <name type="scientific">Rhizoclosmatium globosum</name>
    <dbReference type="NCBI Taxonomy" id="329046"/>
    <lineage>
        <taxon>Eukaryota</taxon>
        <taxon>Fungi</taxon>
        <taxon>Fungi incertae sedis</taxon>
        <taxon>Chytridiomycota</taxon>
        <taxon>Chytridiomycota incertae sedis</taxon>
        <taxon>Chytridiomycetes</taxon>
        <taxon>Chytridiales</taxon>
        <taxon>Chytriomycetaceae</taxon>
        <taxon>Rhizoclosmatium</taxon>
    </lineage>
</organism>
<dbReference type="OrthoDB" id="331699at2759"/>
<dbReference type="Proteomes" id="UP000193642">
    <property type="component" value="Unassembled WGS sequence"/>
</dbReference>
<evidence type="ECO:0000256" key="3">
    <source>
        <dbReference type="ARBA" id="ARBA00022801"/>
    </source>
</evidence>
<dbReference type="InterPro" id="IPR029069">
    <property type="entry name" value="HotDog_dom_sf"/>
</dbReference>
<feature type="domain" description="HotDog ACOT-type" evidence="6">
    <location>
        <begin position="86"/>
        <end position="223"/>
    </location>
</feature>
<dbReference type="PANTHER" id="PTHR12655:SF0">
    <property type="entry name" value="ACYL-COENZYME A THIOESTERASE 9, MITOCHONDRIAL"/>
    <property type="match status" value="1"/>
</dbReference>
<dbReference type="Gene3D" id="3.10.129.10">
    <property type="entry name" value="Hotdog Thioesterase"/>
    <property type="match status" value="2"/>
</dbReference>